<keyword evidence="2" id="KW-0812">Transmembrane</keyword>
<dbReference type="RefSeq" id="WP_203147764.1">
    <property type="nucleotide sequence ID" value="NZ_JAEVHL010000021.1"/>
</dbReference>
<keyword evidence="2" id="KW-1133">Transmembrane helix</keyword>
<comment type="caution">
    <text evidence="3">The sequence shown here is derived from an EMBL/GenBank/DDBJ whole genome shotgun (WGS) entry which is preliminary data.</text>
</comment>
<name>A0ABS1YDD8_9ACTN</name>
<proteinExistence type="predicted"/>
<dbReference type="EMBL" id="JAEVHL010000021">
    <property type="protein sequence ID" value="MBM0275367.1"/>
    <property type="molecule type" value="Genomic_DNA"/>
</dbReference>
<evidence type="ECO:0000313" key="4">
    <source>
        <dbReference type="Proteomes" id="UP000622245"/>
    </source>
</evidence>
<evidence type="ECO:0000313" key="3">
    <source>
        <dbReference type="EMBL" id="MBM0275367.1"/>
    </source>
</evidence>
<keyword evidence="4" id="KW-1185">Reference proteome</keyword>
<feature type="region of interest" description="Disordered" evidence="1">
    <location>
        <begin position="1"/>
        <end position="34"/>
    </location>
</feature>
<feature type="compositionally biased region" description="Basic and acidic residues" evidence="1">
    <location>
        <begin position="9"/>
        <end position="21"/>
    </location>
</feature>
<evidence type="ECO:0000256" key="1">
    <source>
        <dbReference type="SAM" id="MobiDB-lite"/>
    </source>
</evidence>
<keyword evidence="2" id="KW-0472">Membrane</keyword>
<protein>
    <submittedName>
        <fullName evidence="3">Uncharacterized protein</fullName>
    </submittedName>
</protein>
<evidence type="ECO:0000256" key="2">
    <source>
        <dbReference type="SAM" id="Phobius"/>
    </source>
</evidence>
<feature type="transmembrane region" description="Helical" evidence="2">
    <location>
        <begin position="84"/>
        <end position="105"/>
    </location>
</feature>
<dbReference type="Proteomes" id="UP000622245">
    <property type="component" value="Unassembled WGS sequence"/>
</dbReference>
<organism evidence="3 4">
    <name type="scientific">Micromonospora tarensis</name>
    <dbReference type="NCBI Taxonomy" id="2806100"/>
    <lineage>
        <taxon>Bacteria</taxon>
        <taxon>Bacillati</taxon>
        <taxon>Actinomycetota</taxon>
        <taxon>Actinomycetes</taxon>
        <taxon>Micromonosporales</taxon>
        <taxon>Micromonosporaceae</taxon>
        <taxon>Micromonospora</taxon>
    </lineage>
</organism>
<feature type="transmembrane region" description="Helical" evidence="2">
    <location>
        <begin position="51"/>
        <end position="72"/>
    </location>
</feature>
<accession>A0ABS1YDD8</accession>
<gene>
    <name evidence="3" type="ORF">JM949_07800</name>
</gene>
<reference evidence="3 4" key="1">
    <citation type="submission" date="2021-01" db="EMBL/GenBank/DDBJ databases">
        <title>Draft genome sequence of Micromonospora sp. strain STR1s_6.</title>
        <authorList>
            <person name="Karlyshev A."/>
            <person name="Jawad R."/>
        </authorList>
    </citation>
    <scope>NUCLEOTIDE SEQUENCE [LARGE SCALE GENOMIC DNA]</scope>
    <source>
        <strain evidence="3 4">STR1S-6</strain>
    </source>
</reference>
<sequence length="204" mass="22429">MTSTTGQSQRRDPEDHTRAIDADTGEIRLSPGSAPGVYATPEPATWTMSGLLASALFIAVPLLLAVIVLTVIEEVRNSDVVSENAMGSLRAGCLGAWIGAVLIACRDRLVRCIRSLRVSNETMQNRQLELYRRQDHLARRFNDYANRQLEQVQLLRSIAEDMAAVRRDMIDVIGVADADAELNVRQAVNGNRSASGLYVVPPER</sequence>